<evidence type="ECO:0000256" key="10">
    <source>
        <dbReference type="ARBA" id="ARBA00030407"/>
    </source>
</evidence>
<dbReference type="SUPFAM" id="SSF54690">
    <property type="entry name" value="Molybdopterin synthase subunit MoaE"/>
    <property type="match status" value="1"/>
</dbReference>
<dbReference type="EC" id="2.8.1.12" evidence="3"/>
<evidence type="ECO:0000256" key="4">
    <source>
        <dbReference type="ARBA" id="ARBA00013858"/>
    </source>
</evidence>
<dbReference type="STRING" id="356660.SAMN05444336_10342"/>
<dbReference type="OrthoDB" id="9803224at2"/>
<evidence type="ECO:0000256" key="5">
    <source>
        <dbReference type="ARBA" id="ARBA00022679"/>
    </source>
</evidence>
<dbReference type="NCBIfam" id="NF007959">
    <property type="entry name" value="PRK10678.1"/>
    <property type="match status" value="1"/>
</dbReference>
<dbReference type="InterPro" id="IPR003448">
    <property type="entry name" value="Mopterin_biosynth_MoaE"/>
</dbReference>
<evidence type="ECO:0000313" key="14">
    <source>
        <dbReference type="EMBL" id="SDX01404.1"/>
    </source>
</evidence>
<dbReference type="Proteomes" id="UP000199118">
    <property type="component" value="Unassembled WGS sequence"/>
</dbReference>
<dbReference type="Gene3D" id="3.90.1170.40">
    <property type="entry name" value="Molybdopterin biosynthesis MoaE subunit"/>
    <property type="match status" value="1"/>
</dbReference>
<evidence type="ECO:0000256" key="2">
    <source>
        <dbReference type="ARBA" id="ARBA00005426"/>
    </source>
</evidence>
<dbReference type="InterPro" id="IPR036563">
    <property type="entry name" value="MoaE_sf"/>
</dbReference>
<keyword evidence="15" id="KW-1185">Reference proteome</keyword>
<dbReference type="AlphaFoldDB" id="A0A1H2Y9R5"/>
<name>A0A1H2Y9R5_9RHOB</name>
<dbReference type="CDD" id="cd00756">
    <property type="entry name" value="MoaE"/>
    <property type="match status" value="1"/>
</dbReference>
<evidence type="ECO:0000256" key="12">
    <source>
        <dbReference type="ARBA" id="ARBA00032474"/>
    </source>
</evidence>
<organism evidence="14 15">
    <name type="scientific">Albimonas donghaensis</name>
    <dbReference type="NCBI Taxonomy" id="356660"/>
    <lineage>
        <taxon>Bacteria</taxon>
        <taxon>Pseudomonadati</taxon>
        <taxon>Pseudomonadota</taxon>
        <taxon>Alphaproteobacteria</taxon>
        <taxon>Rhodobacterales</taxon>
        <taxon>Paracoccaceae</taxon>
        <taxon>Albimonas</taxon>
    </lineage>
</organism>
<evidence type="ECO:0000256" key="11">
    <source>
        <dbReference type="ARBA" id="ARBA00030781"/>
    </source>
</evidence>
<dbReference type="PANTHER" id="PTHR23404">
    <property type="entry name" value="MOLYBDOPTERIN SYNTHASE RELATED"/>
    <property type="match status" value="1"/>
</dbReference>
<keyword evidence="5" id="KW-0808">Transferase</keyword>
<comment type="function">
    <text evidence="7">Converts molybdopterin precursor Z into molybdopterin. This requires the incorporation of two sulfur atoms into precursor Z to generate a dithiolene group. The sulfur is provided by MoaD.</text>
</comment>
<keyword evidence="6" id="KW-0501">Molybdenum cofactor biosynthesis</keyword>
<evidence type="ECO:0000256" key="9">
    <source>
        <dbReference type="ARBA" id="ARBA00029745"/>
    </source>
</evidence>
<reference evidence="14 15" key="1">
    <citation type="submission" date="2016-10" db="EMBL/GenBank/DDBJ databases">
        <authorList>
            <person name="de Groot N.N."/>
        </authorList>
    </citation>
    <scope>NUCLEOTIDE SEQUENCE [LARGE SCALE GENOMIC DNA]</scope>
    <source>
        <strain evidence="14 15">DSM 17890</strain>
    </source>
</reference>
<dbReference type="RefSeq" id="WP_092681148.1">
    <property type="nucleotide sequence ID" value="NZ_FNMZ01000003.1"/>
</dbReference>
<comment type="subunit">
    <text evidence="8">Heterotetramer of 2 MoaD subunits and 2 MoaE subunits. Also stable as homodimer. The enzyme changes between these two forms during catalysis.</text>
</comment>
<comment type="pathway">
    <text evidence="1">Cofactor biosynthesis; molybdopterin biosynthesis.</text>
</comment>
<evidence type="ECO:0000313" key="15">
    <source>
        <dbReference type="Proteomes" id="UP000199118"/>
    </source>
</evidence>
<gene>
    <name evidence="14" type="ORF">SAMN05444336_10342</name>
</gene>
<evidence type="ECO:0000256" key="7">
    <source>
        <dbReference type="ARBA" id="ARBA00025448"/>
    </source>
</evidence>
<dbReference type="GO" id="GO:0030366">
    <property type="term" value="F:molybdopterin synthase activity"/>
    <property type="evidence" value="ECO:0007669"/>
    <property type="project" value="UniProtKB-EC"/>
</dbReference>
<comment type="similarity">
    <text evidence="2">Belongs to the MoaE family.</text>
</comment>
<dbReference type="FunFam" id="3.90.1170.40:FF:000001">
    <property type="entry name" value="Molybdopterin synthase catalytic subunit MoaE"/>
    <property type="match status" value="1"/>
</dbReference>
<protein>
    <recommendedName>
        <fullName evidence="4">Molybdopterin synthase catalytic subunit</fullName>
        <ecNumber evidence="3">2.8.1.12</ecNumber>
    </recommendedName>
    <alternativeName>
        <fullName evidence="11">MPT synthase subunit 2</fullName>
    </alternativeName>
    <alternativeName>
        <fullName evidence="9">Molybdenum cofactor biosynthesis protein E</fullName>
    </alternativeName>
    <alternativeName>
        <fullName evidence="10">Molybdopterin-converting factor large subunit</fullName>
    </alternativeName>
    <alternativeName>
        <fullName evidence="12">Molybdopterin-converting factor subunit 2</fullName>
    </alternativeName>
</protein>
<accession>A0A1H2Y9R5</accession>
<dbReference type="Pfam" id="PF02391">
    <property type="entry name" value="MoaE"/>
    <property type="match status" value="1"/>
</dbReference>
<evidence type="ECO:0000256" key="13">
    <source>
        <dbReference type="ARBA" id="ARBA00049878"/>
    </source>
</evidence>
<dbReference type="UniPathway" id="UPA00344"/>
<dbReference type="EMBL" id="FNMZ01000003">
    <property type="protein sequence ID" value="SDX01404.1"/>
    <property type="molecule type" value="Genomic_DNA"/>
</dbReference>
<evidence type="ECO:0000256" key="1">
    <source>
        <dbReference type="ARBA" id="ARBA00005046"/>
    </source>
</evidence>
<evidence type="ECO:0000256" key="8">
    <source>
        <dbReference type="ARBA" id="ARBA00026066"/>
    </source>
</evidence>
<evidence type="ECO:0000256" key="6">
    <source>
        <dbReference type="ARBA" id="ARBA00023150"/>
    </source>
</evidence>
<evidence type="ECO:0000256" key="3">
    <source>
        <dbReference type="ARBA" id="ARBA00011950"/>
    </source>
</evidence>
<dbReference type="GO" id="GO:0006777">
    <property type="term" value="P:Mo-molybdopterin cofactor biosynthetic process"/>
    <property type="evidence" value="ECO:0007669"/>
    <property type="project" value="UniProtKB-KW"/>
</dbReference>
<comment type="catalytic activity">
    <reaction evidence="13">
        <text>2 [molybdopterin-synthase sulfur-carrier protein]-C-terminal-Gly-aminoethanethioate + cyclic pyranopterin phosphate + H2O = molybdopterin + 2 [molybdopterin-synthase sulfur-carrier protein]-C-terminal Gly-Gly + 2 H(+)</text>
        <dbReference type="Rhea" id="RHEA:26333"/>
        <dbReference type="Rhea" id="RHEA-COMP:12202"/>
        <dbReference type="Rhea" id="RHEA-COMP:19907"/>
        <dbReference type="ChEBI" id="CHEBI:15377"/>
        <dbReference type="ChEBI" id="CHEBI:15378"/>
        <dbReference type="ChEBI" id="CHEBI:58698"/>
        <dbReference type="ChEBI" id="CHEBI:59648"/>
        <dbReference type="ChEBI" id="CHEBI:90778"/>
        <dbReference type="ChEBI" id="CHEBI:232372"/>
        <dbReference type="EC" id="2.8.1.12"/>
    </reaction>
</comment>
<proteinExistence type="inferred from homology"/>
<sequence>MTEPAPPTAPPTAQGPAPVVHVSVQAADFDIGAEIDRLTAGRADIGAVATFTGLVRDHAGGVPISGMELEHYPGMTEAALRAIADAARARWPLQGVTVIHRYGPLAPAARIVLVACASPHRGAAFEAAEFVMDYLKTRAPFWKKETTPEGARWVDAREADDEAAARWR</sequence>